<organism evidence="1 2">
    <name type="scientific">Acacia crassicarpa</name>
    <name type="common">northern wattle</name>
    <dbReference type="NCBI Taxonomy" id="499986"/>
    <lineage>
        <taxon>Eukaryota</taxon>
        <taxon>Viridiplantae</taxon>
        <taxon>Streptophyta</taxon>
        <taxon>Embryophyta</taxon>
        <taxon>Tracheophyta</taxon>
        <taxon>Spermatophyta</taxon>
        <taxon>Magnoliopsida</taxon>
        <taxon>eudicotyledons</taxon>
        <taxon>Gunneridae</taxon>
        <taxon>Pentapetalae</taxon>
        <taxon>rosids</taxon>
        <taxon>fabids</taxon>
        <taxon>Fabales</taxon>
        <taxon>Fabaceae</taxon>
        <taxon>Caesalpinioideae</taxon>
        <taxon>mimosoid clade</taxon>
        <taxon>Acacieae</taxon>
        <taxon>Acacia</taxon>
    </lineage>
</organism>
<proteinExistence type="predicted"/>
<dbReference type="AlphaFoldDB" id="A0AAE1IW17"/>
<reference evidence="1" key="1">
    <citation type="submission" date="2023-10" db="EMBL/GenBank/DDBJ databases">
        <title>Chromosome-level genome of the transformable northern wattle, Acacia crassicarpa.</title>
        <authorList>
            <person name="Massaro I."/>
            <person name="Sinha N.R."/>
            <person name="Poethig S."/>
            <person name="Leichty A.R."/>
        </authorList>
    </citation>
    <scope>NUCLEOTIDE SEQUENCE</scope>
    <source>
        <strain evidence="1">Acra3RX</strain>
        <tissue evidence="1">Leaf</tissue>
    </source>
</reference>
<evidence type="ECO:0000313" key="2">
    <source>
        <dbReference type="Proteomes" id="UP001293593"/>
    </source>
</evidence>
<dbReference type="Proteomes" id="UP001293593">
    <property type="component" value="Unassembled WGS sequence"/>
</dbReference>
<name>A0AAE1IW17_9FABA</name>
<comment type="caution">
    <text evidence="1">The sequence shown here is derived from an EMBL/GenBank/DDBJ whole genome shotgun (WGS) entry which is preliminary data.</text>
</comment>
<dbReference type="EMBL" id="JAWXYG010000012">
    <property type="protein sequence ID" value="KAK4257882.1"/>
    <property type="molecule type" value="Genomic_DNA"/>
</dbReference>
<sequence length="123" mass="13958">MNFLIWNSRGSGAQSFPALVWDLKTHYQLNFITILETRCDKALSQSRANQLGFPNMELVDCEGYSGGIWCLWDHSFTSVSLIERHPQFLHFQVSGAAGCAWTITVVYGNPLCTSRRVLWDNLT</sequence>
<dbReference type="PANTHER" id="PTHR35218:SF9">
    <property type="entry name" value="ENDONUCLEASE_EXONUCLEASE_PHOSPHATASE DOMAIN-CONTAINING PROTEIN"/>
    <property type="match status" value="1"/>
</dbReference>
<protein>
    <submittedName>
        <fullName evidence="1">Uncharacterized protein</fullName>
    </submittedName>
</protein>
<evidence type="ECO:0000313" key="1">
    <source>
        <dbReference type="EMBL" id="KAK4257882.1"/>
    </source>
</evidence>
<gene>
    <name evidence="1" type="ORF">QN277_007413</name>
</gene>
<accession>A0AAE1IW17</accession>
<keyword evidence="2" id="KW-1185">Reference proteome</keyword>
<dbReference type="PANTHER" id="PTHR35218">
    <property type="entry name" value="RNASE H DOMAIN-CONTAINING PROTEIN"/>
    <property type="match status" value="1"/>
</dbReference>